<gene>
    <name evidence="1" type="primary">Cnig_chr_III.g10826</name>
    <name evidence="1" type="ORF">B9Z55_010826</name>
</gene>
<organism evidence="1 2">
    <name type="scientific">Caenorhabditis nigoni</name>
    <dbReference type="NCBI Taxonomy" id="1611254"/>
    <lineage>
        <taxon>Eukaryota</taxon>
        <taxon>Metazoa</taxon>
        <taxon>Ecdysozoa</taxon>
        <taxon>Nematoda</taxon>
        <taxon>Chromadorea</taxon>
        <taxon>Rhabditida</taxon>
        <taxon>Rhabditina</taxon>
        <taxon>Rhabditomorpha</taxon>
        <taxon>Rhabditoidea</taxon>
        <taxon>Rhabditidae</taxon>
        <taxon>Peloderinae</taxon>
        <taxon>Caenorhabditis</taxon>
    </lineage>
</organism>
<evidence type="ECO:0000313" key="2">
    <source>
        <dbReference type="Proteomes" id="UP000230233"/>
    </source>
</evidence>
<dbReference type="EMBL" id="PDUG01000003">
    <property type="protein sequence ID" value="PIC38994.1"/>
    <property type="molecule type" value="Genomic_DNA"/>
</dbReference>
<comment type="caution">
    <text evidence="1">The sequence shown here is derived from an EMBL/GenBank/DDBJ whole genome shotgun (WGS) entry which is preliminary data.</text>
</comment>
<reference evidence="2" key="1">
    <citation type="submission" date="2017-10" db="EMBL/GenBank/DDBJ databases">
        <title>Rapid genome shrinkage in a self-fertile nematode reveals novel sperm competition proteins.</title>
        <authorList>
            <person name="Yin D."/>
            <person name="Schwarz E.M."/>
            <person name="Thomas C.G."/>
            <person name="Felde R.L."/>
            <person name="Korf I.F."/>
            <person name="Cutter A.D."/>
            <person name="Schartner C.M."/>
            <person name="Ralston E.J."/>
            <person name="Meyer B.J."/>
            <person name="Haag E.S."/>
        </authorList>
    </citation>
    <scope>NUCLEOTIDE SEQUENCE [LARGE SCALE GENOMIC DNA]</scope>
    <source>
        <strain evidence="2">JU1422</strain>
    </source>
</reference>
<dbReference type="Proteomes" id="UP000230233">
    <property type="component" value="Chromosome III"/>
</dbReference>
<sequence length="90" mass="10242">MTSVSLQRKETTMSIAFEASWQWAAFSFQHPAYNVVLLANPPQIPGAHKQLRRDSSGCEDSVVCEGSISTHCEIFDKWDVKDQRMTRCLH</sequence>
<dbReference type="AlphaFoldDB" id="A0A2G5UHH8"/>
<keyword evidence="2" id="KW-1185">Reference proteome</keyword>
<accession>A0A2G5UHH8</accession>
<evidence type="ECO:0000313" key="1">
    <source>
        <dbReference type="EMBL" id="PIC38994.1"/>
    </source>
</evidence>
<proteinExistence type="predicted"/>
<protein>
    <submittedName>
        <fullName evidence="1">Uncharacterized protein</fullName>
    </submittedName>
</protein>
<name>A0A2G5UHH8_9PELO</name>